<organism evidence="4 5">
    <name type="scientific">Mycolicibacterium vaccae ATCC 25954</name>
    <dbReference type="NCBI Taxonomy" id="1194972"/>
    <lineage>
        <taxon>Bacteria</taxon>
        <taxon>Bacillati</taxon>
        <taxon>Actinomycetota</taxon>
        <taxon>Actinomycetes</taxon>
        <taxon>Mycobacteriales</taxon>
        <taxon>Mycobacteriaceae</taxon>
        <taxon>Mycolicibacterium</taxon>
    </lineage>
</organism>
<reference evidence="4 5" key="1">
    <citation type="journal article" date="2012" name="J. Bacteriol.">
        <title>Complete Genome Sequence of Mycobacterium vaccae Type Strain ATCC 25954.</title>
        <authorList>
            <person name="Ho Y.S."/>
            <person name="Adroub S.A."/>
            <person name="Abadi M."/>
            <person name="Al Alwan B."/>
            <person name="Alkhateeb R."/>
            <person name="Gao G."/>
            <person name="Ragab A."/>
            <person name="Ali S."/>
            <person name="van Soolingen D."/>
            <person name="Bitter W."/>
            <person name="Pain A."/>
            <person name="Abdallah A.M."/>
        </authorList>
    </citation>
    <scope>NUCLEOTIDE SEQUENCE [LARGE SCALE GENOMIC DNA]</scope>
    <source>
        <strain evidence="4 5">ATCC 25954</strain>
    </source>
</reference>
<evidence type="ECO:0000313" key="4">
    <source>
        <dbReference type="EMBL" id="EJZ11650.1"/>
    </source>
</evidence>
<dbReference type="AlphaFoldDB" id="K0V2P6"/>
<name>K0V2P6_MYCVA</name>
<dbReference type="Proteomes" id="UP000006072">
    <property type="component" value="Unassembled WGS sequence"/>
</dbReference>
<feature type="chain" id="PRO_5003838874" description="Haemophore haem-binding domain-containing protein" evidence="2">
    <location>
        <begin position="36"/>
        <end position="172"/>
    </location>
</feature>
<dbReference type="InterPro" id="IPR032407">
    <property type="entry name" value="MHB"/>
</dbReference>
<evidence type="ECO:0000259" key="3">
    <source>
        <dbReference type="Pfam" id="PF16525"/>
    </source>
</evidence>
<dbReference type="PROSITE" id="PS51318">
    <property type="entry name" value="TAT"/>
    <property type="match status" value="1"/>
</dbReference>
<feature type="domain" description="Haemophore haem-binding" evidence="3">
    <location>
        <begin position="45"/>
        <end position="121"/>
    </location>
</feature>
<dbReference type="RefSeq" id="WP_003930552.1">
    <property type="nucleotide sequence ID" value="NZ_JH814690.1"/>
</dbReference>
<dbReference type="Gene3D" id="1.20.20.20">
    <property type="entry name" value="Haemophore, haem-binding domain"/>
    <property type="match status" value="1"/>
</dbReference>
<dbReference type="PATRIC" id="fig|1194972.3.peg.1022"/>
<dbReference type="EMBL" id="ALQA01000007">
    <property type="protein sequence ID" value="EJZ11650.1"/>
    <property type="molecule type" value="Genomic_DNA"/>
</dbReference>
<keyword evidence="5" id="KW-1185">Reference proteome</keyword>
<dbReference type="GO" id="GO:0020037">
    <property type="term" value="F:heme binding"/>
    <property type="evidence" value="ECO:0007669"/>
    <property type="project" value="InterPro"/>
</dbReference>
<gene>
    <name evidence="4" type="ORF">MVAC_05057</name>
</gene>
<dbReference type="eggNOG" id="ENOG5032BN5">
    <property type="taxonomic scope" value="Bacteria"/>
</dbReference>
<evidence type="ECO:0000313" key="5">
    <source>
        <dbReference type="Proteomes" id="UP000006072"/>
    </source>
</evidence>
<protein>
    <recommendedName>
        <fullName evidence="3">Haemophore haem-binding domain-containing protein</fullName>
    </recommendedName>
</protein>
<evidence type="ECO:0000256" key="1">
    <source>
        <dbReference type="SAM" id="MobiDB-lite"/>
    </source>
</evidence>
<dbReference type="Pfam" id="PF16525">
    <property type="entry name" value="MHB"/>
    <property type="match status" value="1"/>
</dbReference>
<dbReference type="InterPro" id="IPR006311">
    <property type="entry name" value="TAT_signal"/>
</dbReference>
<evidence type="ECO:0000256" key="2">
    <source>
        <dbReference type="SAM" id="SignalP"/>
    </source>
</evidence>
<comment type="caution">
    <text evidence="4">The sequence shown here is derived from an EMBL/GenBank/DDBJ whole genome shotgun (WGS) entry which is preliminary data.</text>
</comment>
<proteinExistence type="predicted"/>
<accession>K0V2P6</accession>
<feature type="signal peptide" evidence="2">
    <location>
        <begin position="1"/>
        <end position="35"/>
    </location>
</feature>
<keyword evidence="2" id="KW-0732">Signal</keyword>
<dbReference type="NCBIfam" id="TIGR04529">
    <property type="entry name" value="MTB_hemophore"/>
    <property type="match status" value="1"/>
</dbReference>
<dbReference type="HOGENOM" id="CLU_127621_1_0_11"/>
<sequence length="172" mass="17486">MNTSATTVRRGLFGMFAGGMLAFGSAAIVAPVANAQPAPAPAPSPDCSAASVAGTVSTAAASEGAYLTANPQANEALSTISAQPNDDAMPAYQAFFQQNPQVEQELRSIFAPVSALQTQCNLQLTPTPVAQAVWNSTPGAAEMPVEVPQIVEAPAAPQQPEQQPEKPAAPAS</sequence>
<feature type="region of interest" description="Disordered" evidence="1">
    <location>
        <begin position="149"/>
        <end position="172"/>
    </location>
</feature>
<dbReference type="InterPro" id="IPR038378">
    <property type="entry name" value="MHB_sf"/>
</dbReference>